<dbReference type="GO" id="GO:0000981">
    <property type="term" value="F:DNA-binding transcription factor activity, RNA polymerase II-specific"/>
    <property type="evidence" value="ECO:0007669"/>
    <property type="project" value="InterPro"/>
</dbReference>
<dbReference type="InterPro" id="IPR007219">
    <property type="entry name" value="XnlR_reg_dom"/>
</dbReference>
<dbReference type="PROSITE" id="PS50048">
    <property type="entry name" value="ZN2_CY6_FUNGAL_2"/>
    <property type="match status" value="1"/>
</dbReference>
<dbReference type="PANTHER" id="PTHR31668:SF4">
    <property type="entry name" value="TRANSCRIPTIONAL ACTIVATOR PROTEIN DAL81"/>
    <property type="match status" value="1"/>
</dbReference>
<dbReference type="PROSITE" id="PS00463">
    <property type="entry name" value="ZN2_CY6_FUNGAL_1"/>
    <property type="match status" value="1"/>
</dbReference>
<gene>
    <name evidence="6" type="ORF">F5890DRAFT_1457246</name>
</gene>
<organism evidence="6 7">
    <name type="scientific">Lentinula detonsa</name>
    <dbReference type="NCBI Taxonomy" id="2804962"/>
    <lineage>
        <taxon>Eukaryota</taxon>
        <taxon>Fungi</taxon>
        <taxon>Dikarya</taxon>
        <taxon>Basidiomycota</taxon>
        <taxon>Agaricomycotina</taxon>
        <taxon>Agaricomycetes</taxon>
        <taxon>Agaricomycetidae</taxon>
        <taxon>Agaricales</taxon>
        <taxon>Marasmiineae</taxon>
        <taxon>Omphalotaceae</taxon>
        <taxon>Lentinula</taxon>
    </lineage>
</organism>
<feature type="compositionally biased region" description="Low complexity" evidence="3">
    <location>
        <begin position="102"/>
        <end position="114"/>
    </location>
</feature>
<dbReference type="InterPro" id="IPR036864">
    <property type="entry name" value="Zn2-C6_fun-type_DNA-bd_sf"/>
</dbReference>
<evidence type="ECO:0000256" key="3">
    <source>
        <dbReference type="SAM" id="MobiDB-lite"/>
    </source>
</evidence>
<evidence type="ECO:0000313" key="7">
    <source>
        <dbReference type="Proteomes" id="UP001163850"/>
    </source>
</evidence>
<dbReference type="CDD" id="cd00067">
    <property type="entry name" value="GAL4"/>
    <property type="match status" value="1"/>
</dbReference>
<accession>A0AA38UU21</accession>
<dbReference type="EMBL" id="MU801938">
    <property type="protein sequence ID" value="KAJ3986575.1"/>
    <property type="molecule type" value="Genomic_DNA"/>
</dbReference>
<evidence type="ECO:0000256" key="1">
    <source>
        <dbReference type="ARBA" id="ARBA00022723"/>
    </source>
</evidence>
<dbReference type="GO" id="GO:0001080">
    <property type="term" value="P:nitrogen catabolite activation of transcription from RNA polymerase II promoter"/>
    <property type="evidence" value="ECO:0007669"/>
    <property type="project" value="TreeGrafter"/>
</dbReference>
<comment type="caution">
    <text evidence="6">The sequence shown here is derived from an EMBL/GenBank/DDBJ whole genome shotgun (WGS) entry which is preliminary data.</text>
</comment>
<dbReference type="AlphaFoldDB" id="A0AA38UU21"/>
<dbReference type="GO" id="GO:0003677">
    <property type="term" value="F:DNA binding"/>
    <property type="evidence" value="ECO:0007669"/>
    <property type="project" value="InterPro"/>
</dbReference>
<sequence length="705" mass="78636">MRVLICYGAHFFQLLSGLALPTPSMQSQIHELAKTLPPPSCDNCRSRKVKCHRIPGQEKCQHCQSKNYPCTHFVQQATSERKRNSTTVRKPRNPATMASPLSPTTSVGSSILSSPISDNGNHSISPYLMPSGTSLPLVFKYGFYPPITLDTPTRDVLSYLFAPPEDAPSSDSNMLNSGRSKSPYAVWGDQAVKLEDDVFKSELAFDLMEIYFQIVHSRLPLLNPTQFRNRLRTSLSSNPGSEKPLHPALVATVLAWGTKFSEHPLLIADRQSHKGQSLMSKTMINRTRDLAEALKVHRIPNQDHVVIGLLVETLQSQNPEDPSAFHGFWLTAATRHLLDLQINHKSVAAQIPDTETRGTLIFAWWMACICDAYSSLYYRHKPVLDDDDYDIDFYTADPQISLDGGAPSPREQLEFLGYYRAAHSLARTARQMSRQLWRPITDADGIPFETLRTFASALRIWRDKYLAHVGVPKNYNTGWDFVATVSRFASDAQYHVMWIVLFNALDEFGVKELNEYDRNGSSPGNVQNRAYIEDSMRRVGEEALNGALRIAALTSVLSANEYLKLDPAVVEFHIIAAGHILARLGRHEVTTCIAGLEQYSHSYEEAGDHAQDIRKTYQQVRSSGVDLNHMAAIIKQIPAFPATTTEPENPPGGREPMSPSVLGSFQMNGMLNMDGTAILMDVDEEATAFVAAHNTKNEQTPSAYM</sequence>
<reference evidence="6" key="1">
    <citation type="submission" date="2022-08" db="EMBL/GenBank/DDBJ databases">
        <authorList>
            <consortium name="DOE Joint Genome Institute"/>
            <person name="Min B."/>
            <person name="Riley R."/>
            <person name="Sierra-Patev S."/>
            <person name="Naranjo-Ortiz M."/>
            <person name="Looney B."/>
            <person name="Konkel Z."/>
            <person name="Slot J.C."/>
            <person name="Sakamoto Y."/>
            <person name="Steenwyk J.L."/>
            <person name="Rokas A."/>
            <person name="Carro J."/>
            <person name="Camarero S."/>
            <person name="Ferreira P."/>
            <person name="Molpeceres G."/>
            <person name="Ruiz-Duenas F.J."/>
            <person name="Serrano A."/>
            <person name="Henrissat B."/>
            <person name="Drula E."/>
            <person name="Hughes K.W."/>
            <person name="Mata J.L."/>
            <person name="Ishikawa N.K."/>
            <person name="Vargas-Isla R."/>
            <person name="Ushijima S."/>
            <person name="Smith C.A."/>
            <person name="Ahrendt S."/>
            <person name="Andreopoulos W."/>
            <person name="He G."/>
            <person name="Labutti K."/>
            <person name="Lipzen A."/>
            <person name="Ng V."/>
            <person name="Sandor L."/>
            <person name="Barry K."/>
            <person name="Martinez A.T."/>
            <person name="Xiao Y."/>
            <person name="Gibbons J.G."/>
            <person name="Terashima K."/>
            <person name="Hibbett D.S."/>
            <person name="Grigoriev I.V."/>
        </authorList>
    </citation>
    <scope>NUCLEOTIDE SEQUENCE</scope>
    <source>
        <strain evidence="6">TFB7829</strain>
    </source>
</reference>
<evidence type="ECO:0000259" key="5">
    <source>
        <dbReference type="PROSITE" id="PS50048"/>
    </source>
</evidence>
<dbReference type="GO" id="GO:0005634">
    <property type="term" value="C:nucleus"/>
    <property type="evidence" value="ECO:0007669"/>
    <property type="project" value="TreeGrafter"/>
</dbReference>
<feature type="signal peptide" evidence="4">
    <location>
        <begin position="1"/>
        <end position="19"/>
    </location>
</feature>
<dbReference type="PANTHER" id="PTHR31668">
    <property type="entry name" value="GLUCOSE TRANSPORT TRANSCRIPTION REGULATOR RGT1-RELATED-RELATED"/>
    <property type="match status" value="1"/>
</dbReference>
<keyword evidence="1" id="KW-0479">Metal-binding</keyword>
<dbReference type="GO" id="GO:0006351">
    <property type="term" value="P:DNA-templated transcription"/>
    <property type="evidence" value="ECO:0007669"/>
    <property type="project" value="InterPro"/>
</dbReference>
<feature type="domain" description="Zn(2)-C6 fungal-type" evidence="5">
    <location>
        <begin position="40"/>
        <end position="72"/>
    </location>
</feature>
<dbReference type="Pfam" id="PF04082">
    <property type="entry name" value="Fungal_trans"/>
    <property type="match status" value="1"/>
</dbReference>
<keyword evidence="2" id="KW-0539">Nucleus</keyword>
<dbReference type="SUPFAM" id="SSF57701">
    <property type="entry name" value="Zn2/Cys6 DNA-binding domain"/>
    <property type="match status" value="1"/>
</dbReference>
<dbReference type="GO" id="GO:0008270">
    <property type="term" value="F:zinc ion binding"/>
    <property type="evidence" value="ECO:0007669"/>
    <property type="project" value="InterPro"/>
</dbReference>
<dbReference type="Pfam" id="PF00172">
    <property type="entry name" value="Zn_clus"/>
    <property type="match status" value="1"/>
</dbReference>
<evidence type="ECO:0000313" key="6">
    <source>
        <dbReference type="EMBL" id="KAJ3986575.1"/>
    </source>
</evidence>
<keyword evidence="4" id="KW-0732">Signal</keyword>
<dbReference type="Gene3D" id="4.10.240.10">
    <property type="entry name" value="Zn(2)-C6 fungal-type DNA-binding domain"/>
    <property type="match status" value="1"/>
</dbReference>
<protein>
    <recommendedName>
        <fullName evidence="5">Zn(2)-C6 fungal-type domain-containing protein</fullName>
    </recommendedName>
</protein>
<dbReference type="SMART" id="SM00066">
    <property type="entry name" value="GAL4"/>
    <property type="match status" value="1"/>
</dbReference>
<evidence type="ECO:0000256" key="2">
    <source>
        <dbReference type="ARBA" id="ARBA00023242"/>
    </source>
</evidence>
<dbReference type="InterPro" id="IPR050797">
    <property type="entry name" value="Carb_Metab_Trans_Reg"/>
</dbReference>
<feature type="region of interest" description="Disordered" evidence="3">
    <location>
        <begin position="77"/>
        <end position="114"/>
    </location>
</feature>
<dbReference type="InterPro" id="IPR001138">
    <property type="entry name" value="Zn2Cys6_DnaBD"/>
</dbReference>
<feature type="chain" id="PRO_5041446009" description="Zn(2)-C6 fungal-type domain-containing protein" evidence="4">
    <location>
        <begin position="20"/>
        <end position="705"/>
    </location>
</feature>
<name>A0AA38UU21_9AGAR</name>
<dbReference type="Proteomes" id="UP001163850">
    <property type="component" value="Unassembled WGS sequence"/>
</dbReference>
<proteinExistence type="predicted"/>
<dbReference type="CDD" id="cd12148">
    <property type="entry name" value="fungal_TF_MHR"/>
    <property type="match status" value="1"/>
</dbReference>
<evidence type="ECO:0000256" key="4">
    <source>
        <dbReference type="SAM" id="SignalP"/>
    </source>
</evidence>